<reference evidence="7 8" key="1">
    <citation type="journal article" date="2014" name="Nat. Commun.">
        <title>Molecular traces of alternative social organization in a termite genome.</title>
        <authorList>
            <person name="Terrapon N."/>
            <person name="Li C."/>
            <person name="Robertson H.M."/>
            <person name="Ji L."/>
            <person name="Meng X."/>
            <person name="Booth W."/>
            <person name="Chen Z."/>
            <person name="Childers C.P."/>
            <person name="Glastad K.M."/>
            <person name="Gokhale K."/>
            <person name="Gowin J."/>
            <person name="Gronenberg W."/>
            <person name="Hermansen R.A."/>
            <person name="Hu H."/>
            <person name="Hunt B.G."/>
            <person name="Huylmans A.K."/>
            <person name="Khalil S.M."/>
            <person name="Mitchell R.D."/>
            <person name="Munoz-Torres M.C."/>
            <person name="Mustard J.A."/>
            <person name="Pan H."/>
            <person name="Reese J.T."/>
            <person name="Scharf M.E."/>
            <person name="Sun F."/>
            <person name="Vogel H."/>
            <person name="Xiao J."/>
            <person name="Yang W."/>
            <person name="Yang Z."/>
            <person name="Yang Z."/>
            <person name="Zhou J."/>
            <person name="Zhu J."/>
            <person name="Brent C.S."/>
            <person name="Elsik C.G."/>
            <person name="Goodisman M.A."/>
            <person name="Liberles D.A."/>
            <person name="Roe R.M."/>
            <person name="Vargo E.L."/>
            <person name="Vilcinskas A."/>
            <person name="Wang J."/>
            <person name="Bornberg-Bauer E."/>
            <person name="Korb J."/>
            <person name="Zhang G."/>
            <person name="Liebig J."/>
        </authorList>
    </citation>
    <scope>NUCLEOTIDE SEQUENCE [LARGE SCALE GENOMIC DNA]</scope>
    <source>
        <tissue evidence="7">Whole organism</tissue>
    </source>
</reference>
<evidence type="ECO:0000256" key="3">
    <source>
        <dbReference type="ARBA" id="ARBA00022989"/>
    </source>
</evidence>
<dbReference type="EMBL" id="KK853229">
    <property type="protein sequence ID" value="KDR09646.1"/>
    <property type="molecule type" value="Genomic_DNA"/>
</dbReference>
<gene>
    <name evidence="7" type="ORF">L798_00367</name>
</gene>
<dbReference type="SUPFAM" id="SSF103473">
    <property type="entry name" value="MFS general substrate transporter"/>
    <property type="match status" value="1"/>
</dbReference>
<dbReference type="Pfam" id="PF00083">
    <property type="entry name" value="Sugar_tr"/>
    <property type="match status" value="1"/>
</dbReference>
<dbReference type="InterPro" id="IPR005828">
    <property type="entry name" value="MFS_sugar_transport-like"/>
</dbReference>
<feature type="transmembrane region" description="Helical" evidence="6">
    <location>
        <begin position="196"/>
        <end position="220"/>
    </location>
</feature>
<accession>A0A067QKZ6</accession>
<dbReference type="Proteomes" id="UP000027135">
    <property type="component" value="Unassembled WGS sequence"/>
</dbReference>
<feature type="transmembrane region" description="Helical" evidence="6">
    <location>
        <begin position="232"/>
        <end position="254"/>
    </location>
</feature>
<dbReference type="GO" id="GO:0016020">
    <property type="term" value="C:membrane"/>
    <property type="evidence" value="ECO:0007669"/>
    <property type="project" value="UniProtKB-SubCell"/>
</dbReference>
<dbReference type="OMA" id="EASWITV"/>
<feature type="transmembrane region" description="Helical" evidence="6">
    <location>
        <begin position="167"/>
        <end position="189"/>
    </location>
</feature>
<keyword evidence="4 6" id="KW-0472">Membrane</keyword>
<dbReference type="Gene3D" id="1.20.1250.20">
    <property type="entry name" value="MFS general substrate transporter like domains"/>
    <property type="match status" value="1"/>
</dbReference>
<feature type="region of interest" description="Disordered" evidence="5">
    <location>
        <begin position="75"/>
        <end position="102"/>
    </location>
</feature>
<comment type="subcellular location">
    <subcellularLocation>
        <location evidence="1">Membrane</location>
    </subcellularLocation>
</comment>
<dbReference type="InterPro" id="IPR036259">
    <property type="entry name" value="MFS_trans_sf"/>
</dbReference>
<keyword evidence="3 6" id="KW-1133">Transmembrane helix</keyword>
<dbReference type="InterPro" id="IPR050549">
    <property type="entry name" value="MFS_Trehalose_Transporter"/>
</dbReference>
<evidence type="ECO:0000256" key="4">
    <source>
        <dbReference type="ARBA" id="ARBA00023136"/>
    </source>
</evidence>
<name>A0A067QKZ6_ZOONE</name>
<feature type="transmembrane region" description="Helical" evidence="6">
    <location>
        <begin position="266"/>
        <end position="284"/>
    </location>
</feature>
<evidence type="ECO:0000313" key="8">
    <source>
        <dbReference type="Proteomes" id="UP000027135"/>
    </source>
</evidence>
<dbReference type="GO" id="GO:0022857">
    <property type="term" value="F:transmembrane transporter activity"/>
    <property type="evidence" value="ECO:0007669"/>
    <property type="project" value="InterPro"/>
</dbReference>
<dbReference type="AlphaFoldDB" id="A0A067QKZ6"/>
<dbReference type="PANTHER" id="PTHR48021">
    <property type="match status" value="1"/>
</dbReference>
<dbReference type="eggNOG" id="KOG0254">
    <property type="taxonomic scope" value="Eukaryota"/>
</dbReference>
<feature type="transmembrane region" description="Helical" evidence="6">
    <location>
        <begin position="296"/>
        <end position="315"/>
    </location>
</feature>
<feature type="compositionally biased region" description="Basic and acidic residues" evidence="5">
    <location>
        <begin position="75"/>
        <end position="84"/>
    </location>
</feature>
<dbReference type="PANTHER" id="PTHR48021:SF39">
    <property type="entry name" value="MAJOR FACILITATOR SUPERFAMILY (MFS) PROFILE DOMAIN-CONTAINING PROTEIN"/>
    <property type="match status" value="1"/>
</dbReference>
<evidence type="ECO:0000256" key="1">
    <source>
        <dbReference type="ARBA" id="ARBA00004370"/>
    </source>
</evidence>
<evidence type="ECO:0000313" key="7">
    <source>
        <dbReference type="EMBL" id="KDR09646.1"/>
    </source>
</evidence>
<sequence>MPETPIWLLSRGRHEDALRSLCWLRGWTTPDDVREEFNQLVKYDNDVNKENLTTTAKTNEVTDENKHMAYAKCSNEREASKGDDEIQEDTQQSQTQDYNPKPHNFLKTDKGVPHSWLVRCKGLLKPPTLRPLALVVTFFSVLHFGGITSMRPFMIHVFHLLGMKDEASWITVGLAGVSILGSTCTVVTVKWLGKRFLTLASTCPCAVAYLLLGVYSYVVLGPGGASDYARTWMPLTLMTVIFFFNSVIGQIPWMLLCEVFPFRTRAIASGLASALCYAFIFTASKSYLHLEQSLELHGVFWLFCVINCVGFAFLYRKMPETEGKSLAEIEIYFSS</sequence>
<keyword evidence="2 6" id="KW-0812">Transmembrane</keyword>
<dbReference type="STRING" id="136037.A0A067QKZ6"/>
<feature type="transmembrane region" description="Helical" evidence="6">
    <location>
        <begin position="129"/>
        <end position="147"/>
    </location>
</feature>
<evidence type="ECO:0000256" key="6">
    <source>
        <dbReference type="SAM" id="Phobius"/>
    </source>
</evidence>
<organism evidence="7 8">
    <name type="scientific">Zootermopsis nevadensis</name>
    <name type="common">Dampwood termite</name>
    <dbReference type="NCBI Taxonomy" id="136037"/>
    <lineage>
        <taxon>Eukaryota</taxon>
        <taxon>Metazoa</taxon>
        <taxon>Ecdysozoa</taxon>
        <taxon>Arthropoda</taxon>
        <taxon>Hexapoda</taxon>
        <taxon>Insecta</taxon>
        <taxon>Pterygota</taxon>
        <taxon>Neoptera</taxon>
        <taxon>Polyneoptera</taxon>
        <taxon>Dictyoptera</taxon>
        <taxon>Blattodea</taxon>
        <taxon>Blattoidea</taxon>
        <taxon>Termitoidae</taxon>
        <taxon>Termopsidae</taxon>
        <taxon>Zootermopsis</taxon>
    </lineage>
</organism>
<proteinExistence type="predicted"/>
<dbReference type="InParanoid" id="A0A067QKZ6"/>
<evidence type="ECO:0000256" key="5">
    <source>
        <dbReference type="SAM" id="MobiDB-lite"/>
    </source>
</evidence>
<feature type="compositionally biased region" description="Polar residues" evidence="5">
    <location>
        <begin position="89"/>
        <end position="98"/>
    </location>
</feature>
<protein>
    <submittedName>
        <fullName evidence="7">Putative polyol transporter 6</fullName>
    </submittedName>
</protein>
<keyword evidence="8" id="KW-1185">Reference proteome</keyword>
<evidence type="ECO:0000256" key="2">
    <source>
        <dbReference type="ARBA" id="ARBA00022692"/>
    </source>
</evidence>